<comment type="caution">
    <text evidence="2">The sequence shown here is derived from an EMBL/GenBank/DDBJ whole genome shotgun (WGS) entry which is preliminary data.</text>
</comment>
<gene>
    <name evidence="2" type="ORF">LTT95_01190</name>
</gene>
<dbReference type="InterPro" id="IPR052715">
    <property type="entry name" value="RAYT_transposase"/>
</dbReference>
<dbReference type="SUPFAM" id="SSF143422">
    <property type="entry name" value="Transposase IS200-like"/>
    <property type="match status" value="1"/>
</dbReference>
<dbReference type="NCBIfam" id="NF047646">
    <property type="entry name" value="REP_Tyr_transpos"/>
    <property type="match status" value="1"/>
</dbReference>
<proteinExistence type="predicted"/>
<dbReference type="PANTHER" id="PTHR36966:SF1">
    <property type="entry name" value="REP-ASSOCIATED TYROSINE TRANSPOSASE"/>
    <property type="match status" value="1"/>
</dbReference>
<dbReference type="Gene3D" id="3.30.70.1290">
    <property type="entry name" value="Transposase IS200-like"/>
    <property type="match status" value="1"/>
</dbReference>
<evidence type="ECO:0000313" key="3">
    <source>
        <dbReference type="Proteomes" id="UP001430360"/>
    </source>
</evidence>
<accession>A0ABS8U787</accession>
<reference evidence="2" key="2">
    <citation type="journal article" date="2022" name="Syst. Appl. Microbiol.">
        <title>Physiological and genomic characterisation of Luteimonas fraxinea sp. nov., a bacterial species associated with trees tolerant to ash dieback.</title>
        <authorList>
            <person name="Ulrich K."/>
            <person name="Becker R."/>
            <person name="Behrendt U."/>
            <person name="Kube M."/>
            <person name="Schneck V."/>
            <person name="Ulrich A."/>
        </authorList>
    </citation>
    <scope>NUCLEOTIDE SEQUENCE</scope>
    <source>
        <strain evidence="2">A1P009</strain>
    </source>
</reference>
<dbReference type="SMART" id="SM01321">
    <property type="entry name" value="Y1_Tnp"/>
    <property type="match status" value="1"/>
</dbReference>
<dbReference type="RefSeq" id="WP_232134095.1">
    <property type="nucleotide sequence ID" value="NZ_CP089507.1"/>
</dbReference>
<dbReference type="Proteomes" id="UP001430360">
    <property type="component" value="Unassembled WGS sequence"/>
</dbReference>
<evidence type="ECO:0000313" key="2">
    <source>
        <dbReference type="EMBL" id="MCD9095558.1"/>
    </source>
</evidence>
<protein>
    <submittedName>
        <fullName evidence="2">Transposase</fullName>
    </submittedName>
</protein>
<feature type="domain" description="Transposase IS200-like" evidence="1">
    <location>
        <begin position="9"/>
        <end position="132"/>
    </location>
</feature>
<reference evidence="2" key="1">
    <citation type="submission" date="2021-12" db="EMBL/GenBank/DDBJ databases">
        <authorList>
            <person name="Ulrich A."/>
        </authorList>
    </citation>
    <scope>NUCLEOTIDE SEQUENCE</scope>
    <source>
        <strain evidence="2">A1P009</strain>
    </source>
</reference>
<dbReference type="InterPro" id="IPR002686">
    <property type="entry name" value="Transposase_17"/>
</dbReference>
<keyword evidence="3" id="KW-1185">Reference proteome</keyword>
<name>A0ABS8U787_9GAMM</name>
<dbReference type="EMBL" id="JAJQKU010000001">
    <property type="protein sequence ID" value="MCD9095558.1"/>
    <property type="molecule type" value="Genomic_DNA"/>
</dbReference>
<sequence>MTRYRRDHTPGATWFFTVNLADRRQRLLVERIAVLRAAFASVRERHPFKIESIVVLPDHLHAIWTLPADDADYPLRWRLIKAAFSRGLDAGEPRSRSRASAGERGVWQRRYWEHRIRDETDFMRHVDYIHFNPVKHGHVACVVDWPWSSFHRYVRRGVLPPSWAGDASDANNSGERKQLGRSGLQVMGFAALYPSYKGMAARP</sequence>
<evidence type="ECO:0000259" key="1">
    <source>
        <dbReference type="SMART" id="SM01321"/>
    </source>
</evidence>
<dbReference type="InterPro" id="IPR036515">
    <property type="entry name" value="Transposase_17_sf"/>
</dbReference>
<organism evidence="2 3">
    <name type="scientific">Luteimonas fraxinea</name>
    <dbReference type="NCBI Taxonomy" id="2901869"/>
    <lineage>
        <taxon>Bacteria</taxon>
        <taxon>Pseudomonadati</taxon>
        <taxon>Pseudomonadota</taxon>
        <taxon>Gammaproteobacteria</taxon>
        <taxon>Lysobacterales</taxon>
        <taxon>Lysobacteraceae</taxon>
        <taxon>Luteimonas</taxon>
    </lineage>
</organism>
<dbReference type="PANTHER" id="PTHR36966">
    <property type="entry name" value="REP-ASSOCIATED TYROSINE TRANSPOSASE"/>
    <property type="match status" value="1"/>
</dbReference>